<keyword evidence="4" id="KW-1185">Reference proteome</keyword>
<evidence type="ECO:0000259" key="2">
    <source>
        <dbReference type="Pfam" id="PF14507"/>
    </source>
</evidence>
<dbReference type="Pfam" id="PF14507">
    <property type="entry name" value="CppA_C"/>
    <property type="match status" value="1"/>
</dbReference>
<dbReference type="Proteomes" id="UP000215185">
    <property type="component" value="Chromosome 1"/>
</dbReference>
<dbReference type="Pfam" id="PF14506">
    <property type="entry name" value="CppA_N"/>
    <property type="match status" value="1"/>
</dbReference>
<dbReference type="OrthoDB" id="2232397at2"/>
<accession>A0A239T2A8</accession>
<sequence length="250" mass="27958">MNKIETVSEFVPILKLNNRSLNLDFYTNTLGLKVINEENAFADLSDHGSKAVKLILEESPSMRSRQVKGLKKLAKLVLKAAVPEEVELLLYLGANYQDLYRGPKGWGFSALSPEGDLIVLHSEDSISDLMPYDGQPTFKKVTTEFAGLSHVEVEMISVNTPQSKDSQALFAQLFGTEHPVKFIAAEGEDLQVANNLTWDLVGIEVQVAKRTDFFAVKDWAERQTIGVFLDKKDRFLVLTELNGLEVTLRK</sequence>
<dbReference type="Gene3D" id="3.10.180.10">
    <property type="entry name" value="2,3-Dihydroxybiphenyl 1,2-Dioxygenase, domain 1"/>
    <property type="match status" value="1"/>
</dbReference>
<dbReference type="KEGG" id="smen:SAMEA4412692_2224"/>
<name>A0A239T2A8_9STRE</name>
<gene>
    <name evidence="3" type="ORF">SAMEA4412692_02224</name>
</gene>
<protein>
    <submittedName>
        <fullName evidence="3">C3-degrading proteinase</fullName>
    </submittedName>
</protein>
<evidence type="ECO:0000313" key="3">
    <source>
        <dbReference type="EMBL" id="SNU91228.1"/>
    </source>
</evidence>
<organism evidence="3 4">
    <name type="scientific">Streptococcus merionis</name>
    <dbReference type="NCBI Taxonomy" id="400065"/>
    <lineage>
        <taxon>Bacteria</taxon>
        <taxon>Bacillati</taxon>
        <taxon>Bacillota</taxon>
        <taxon>Bacilli</taxon>
        <taxon>Lactobacillales</taxon>
        <taxon>Streptococcaceae</taxon>
        <taxon>Streptococcus</taxon>
    </lineage>
</organism>
<dbReference type="RefSeq" id="WP_018374201.1">
    <property type="nucleotide sequence ID" value="NZ_LT906439.1"/>
</dbReference>
<evidence type="ECO:0000259" key="1">
    <source>
        <dbReference type="Pfam" id="PF14506"/>
    </source>
</evidence>
<dbReference type="eggNOG" id="COG0346">
    <property type="taxonomic scope" value="Bacteria"/>
</dbReference>
<feature type="domain" description="CppA N-terminal" evidence="1">
    <location>
        <begin position="11"/>
        <end position="129"/>
    </location>
</feature>
<reference evidence="3 4" key="1">
    <citation type="submission" date="2017-06" db="EMBL/GenBank/DDBJ databases">
        <authorList>
            <consortium name="Pathogen Informatics"/>
        </authorList>
    </citation>
    <scope>NUCLEOTIDE SEQUENCE [LARGE SCALE GENOMIC DNA]</scope>
    <source>
        <strain evidence="3 4">NCTC13788</strain>
    </source>
</reference>
<dbReference type="AlphaFoldDB" id="A0A239T2A8"/>
<dbReference type="InterPro" id="IPR032702">
    <property type="entry name" value="CppA_N"/>
</dbReference>
<proteinExistence type="predicted"/>
<feature type="domain" description="CppA C-terminal" evidence="2">
    <location>
        <begin position="148"/>
        <end position="246"/>
    </location>
</feature>
<dbReference type="InterPro" id="IPR029068">
    <property type="entry name" value="Glyas_Bleomycin-R_OHBP_Dase"/>
</dbReference>
<dbReference type="Gene3D" id="3.10.180.40">
    <property type="entry name" value="C3-degrading proteinase like domains"/>
    <property type="match status" value="1"/>
</dbReference>
<evidence type="ECO:0000313" key="4">
    <source>
        <dbReference type="Proteomes" id="UP000215185"/>
    </source>
</evidence>
<dbReference type="EMBL" id="LT906439">
    <property type="protein sequence ID" value="SNU91228.1"/>
    <property type="molecule type" value="Genomic_DNA"/>
</dbReference>
<dbReference type="STRING" id="1123308.GCA_000380085_01667"/>
<dbReference type="InterPro" id="IPR032703">
    <property type="entry name" value="CppA_C"/>
</dbReference>